<accession>A0A166JTD5</accession>
<reference evidence="1 2" key="1">
    <citation type="submission" date="2016-04" db="EMBL/GenBank/DDBJ databases">
        <title>Draft Genome Assembly of the Bloom-forming Cyanobacterium Nodularia spumigena Strain CENA596 in Shrimp Production Ponds.</title>
        <authorList>
            <person name="Popin R.V."/>
            <person name="Rigonato J."/>
            <person name="Abreu V.A."/>
            <person name="Andreote A.P."/>
            <person name="Silveira S.B."/>
            <person name="Odebrecht C."/>
            <person name="Fiore M.F."/>
        </authorList>
    </citation>
    <scope>NUCLEOTIDE SEQUENCE [LARGE SCALE GENOMIC DNA]</scope>
    <source>
        <strain evidence="1 2">CENA596</strain>
    </source>
</reference>
<proteinExistence type="predicted"/>
<evidence type="ECO:0000313" key="1">
    <source>
        <dbReference type="EMBL" id="KZL50101.1"/>
    </source>
</evidence>
<organism evidence="1 2">
    <name type="scientific">Nodularia spumigena CENA596</name>
    <dbReference type="NCBI Taxonomy" id="1819295"/>
    <lineage>
        <taxon>Bacteria</taxon>
        <taxon>Bacillati</taxon>
        <taxon>Cyanobacteriota</taxon>
        <taxon>Cyanophyceae</taxon>
        <taxon>Nostocales</taxon>
        <taxon>Nodulariaceae</taxon>
        <taxon>Nodularia</taxon>
    </lineage>
</organism>
<dbReference type="EMBL" id="LWAJ01000111">
    <property type="protein sequence ID" value="KZL50101.1"/>
    <property type="molecule type" value="Genomic_DNA"/>
</dbReference>
<dbReference type="Proteomes" id="UP000076555">
    <property type="component" value="Unassembled WGS sequence"/>
</dbReference>
<gene>
    <name evidence="1" type="ORF">A2T98_09110</name>
</gene>
<evidence type="ECO:0000313" key="2">
    <source>
        <dbReference type="Proteomes" id="UP000076555"/>
    </source>
</evidence>
<name>A0A166JTD5_NODSP</name>
<sequence>MGRGVIEALAVDSGYFPILVLLTSTEKERADEGTGVSFMYGYLLQKSPLRLLSNQDKTR</sequence>
<protein>
    <submittedName>
        <fullName evidence="1">Uncharacterized protein</fullName>
    </submittedName>
</protein>
<dbReference type="AlphaFoldDB" id="A0A166JTD5"/>
<comment type="caution">
    <text evidence="1">The sequence shown here is derived from an EMBL/GenBank/DDBJ whole genome shotgun (WGS) entry which is preliminary data.</text>
</comment>